<name>A0ABQ7FV56_DUNSA</name>
<proteinExistence type="predicted"/>
<feature type="region of interest" description="Disordered" evidence="1">
    <location>
        <begin position="94"/>
        <end position="115"/>
    </location>
</feature>
<reference evidence="2" key="1">
    <citation type="submission" date="2017-08" db="EMBL/GenBank/DDBJ databases">
        <authorList>
            <person name="Polle J.E."/>
            <person name="Barry K."/>
            <person name="Cushman J."/>
            <person name="Schmutz J."/>
            <person name="Tran D."/>
            <person name="Hathwaick L.T."/>
            <person name="Yim W.C."/>
            <person name="Jenkins J."/>
            <person name="Mckie-Krisberg Z.M."/>
            <person name="Prochnik S."/>
            <person name="Lindquist E."/>
            <person name="Dockter R.B."/>
            <person name="Adam C."/>
            <person name="Molina H."/>
            <person name="Bunkerborg J."/>
            <person name="Jin E."/>
            <person name="Buchheim M."/>
            <person name="Magnuson J."/>
        </authorList>
    </citation>
    <scope>NUCLEOTIDE SEQUENCE</scope>
    <source>
        <strain evidence="2">CCAP 19/18</strain>
    </source>
</reference>
<evidence type="ECO:0000256" key="1">
    <source>
        <dbReference type="SAM" id="MobiDB-lite"/>
    </source>
</evidence>
<evidence type="ECO:0000313" key="3">
    <source>
        <dbReference type="Proteomes" id="UP000815325"/>
    </source>
</evidence>
<accession>A0ABQ7FV56</accession>
<comment type="caution">
    <text evidence="2">The sequence shown here is derived from an EMBL/GenBank/DDBJ whole genome shotgun (WGS) entry which is preliminary data.</text>
</comment>
<evidence type="ECO:0008006" key="4">
    <source>
        <dbReference type="Google" id="ProtNLM"/>
    </source>
</evidence>
<dbReference type="EMBL" id="MU071091">
    <property type="protein sequence ID" value="KAF5826278.1"/>
    <property type="molecule type" value="Genomic_DNA"/>
</dbReference>
<organism evidence="2 3">
    <name type="scientific">Dunaliella salina</name>
    <name type="common">Green alga</name>
    <name type="synonym">Protococcus salinus</name>
    <dbReference type="NCBI Taxonomy" id="3046"/>
    <lineage>
        <taxon>Eukaryota</taxon>
        <taxon>Viridiplantae</taxon>
        <taxon>Chlorophyta</taxon>
        <taxon>core chlorophytes</taxon>
        <taxon>Chlorophyceae</taxon>
        <taxon>CS clade</taxon>
        <taxon>Chlamydomonadales</taxon>
        <taxon>Dunaliellaceae</taxon>
        <taxon>Dunaliella</taxon>
    </lineage>
</organism>
<protein>
    <recommendedName>
        <fullName evidence="4">BTB domain-containing protein</fullName>
    </recommendedName>
</protein>
<evidence type="ECO:0000313" key="2">
    <source>
        <dbReference type="EMBL" id="KAF5826278.1"/>
    </source>
</evidence>
<dbReference type="Proteomes" id="UP000815325">
    <property type="component" value="Unassembled WGS sequence"/>
</dbReference>
<keyword evidence="3" id="KW-1185">Reference proteome</keyword>
<sequence length="115" mass="12455">MGTRKTKLHFTSMTVAGNHLWADSLLLAAKSEYFHAALSFSGSQVRERAVTHKMVALEIAAIKSSKKALGRGEGMHKAKERDMGIVQELRSLMGRQSSSDMASTPEGVRGVAEVP</sequence>
<gene>
    <name evidence="2" type="ORF">DUNSADRAFT_3782</name>
</gene>